<name>A0A076LJ99_9EURY</name>
<dbReference type="InterPro" id="IPR008988">
    <property type="entry name" value="Transcriptional_repressor_C"/>
</dbReference>
<evidence type="ECO:0000256" key="1">
    <source>
        <dbReference type="ARBA" id="ARBA00023004"/>
    </source>
</evidence>
<dbReference type="SMART" id="SM00899">
    <property type="entry name" value="FeoA"/>
    <property type="match status" value="1"/>
</dbReference>
<keyword evidence="4" id="KW-1185">Reference proteome</keyword>
<dbReference type="Gene3D" id="2.30.30.90">
    <property type="match status" value="1"/>
</dbReference>
<dbReference type="OrthoDB" id="105333at2157"/>
<dbReference type="PANTHER" id="PTHR43151:SF2">
    <property type="entry name" value="FE(2+) TRANSPORT PROTEIN A-RELATED"/>
    <property type="match status" value="1"/>
</dbReference>
<dbReference type="EMBL" id="CP009149">
    <property type="protein sequence ID" value="AIJ05629.1"/>
    <property type="molecule type" value="Genomic_DNA"/>
</dbReference>
<accession>A0A076LJ99</accession>
<protein>
    <submittedName>
        <fullName evidence="3">Ferrous iron transport protein A</fullName>
    </submittedName>
</protein>
<dbReference type="GeneID" id="24891387"/>
<gene>
    <name evidence="3" type="ORF">JH146_0783</name>
</gene>
<dbReference type="SUPFAM" id="SSF50037">
    <property type="entry name" value="C-terminal domain of transcriptional repressors"/>
    <property type="match status" value="1"/>
</dbReference>
<dbReference type="AlphaFoldDB" id="A0A076LJ99"/>
<evidence type="ECO:0000259" key="2">
    <source>
        <dbReference type="SMART" id="SM00899"/>
    </source>
</evidence>
<proteinExistence type="predicted"/>
<organism evidence="3 4">
    <name type="scientific">Methanocaldococcus bathoardescens</name>
    <dbReference type="NCBI Taxonomy" id="1301915"/>
    <lineage>
        <taxon>Archaea</taxon>
        <taxon>Methanobacteriati</taxon>
        <taxon>Methanobacteriota</taxon>
        <taxon>Methanomada group</taxon>
        <taxon>Methanococci</taxon>
        <taxon>Methanococcales</taxon>
        <taxon>Methanocaldococcaceae</taxon>
        <taxon>Methanocaldococcus</taxon>
    </lineage>
</organism>
<sequence>MYPLAFAKEGEEVVVKRIDAGCGAMQRLASMGINIGSRIKVIRNQNGPVIVSARGCNIAIGKGLAMKIIVERVKPS</sequence>
<dbReference type="KEGG" id="mjh:JH146_0783"/>
<dbReference type="InterPro" id="IPR038157">
    <property type="entry name" value="FeoA_core_dom"/>
</dbReference>
<dbReference type="GO" id="GO:0046914">
    <property type="term" value="F:transition metal ion binding"/>
    <property type="evidence" value="ECO:0007669"/>
    <property type="project" value="InterPro"/>
</dbReference>
<dbReference type="RefSeq" id="WP_048201791.1">
    <property type="nucleotide sequence ID" value="NZ_CP009149.1"/>
</dbReference>
<evidence type="ECO:0000313" key="3">
    <source>
        <dbReference type="EMBL" id="AIJ05629.1"/>
    </source>
</evidence>
<keyword evidence="1" id="KW-0408">Iron</keyword>
<dbReference type="InterPro" id="IPR053184">
    <property type="entry name" value="FeoA-like"/>
</dbReference>
<dbReference type="InterPro" id="IPR007167">
    <property type="entry name" value="Fe-transptr_FeoA-like"/>
</dbReference>
<dbReference type="Pfam" id="PF04023">
    <property type="entry name" value="FeoA"/>
    <property type="match status" value="1"/>
</dbReference>
<dbReference type="PANTHER" id="PTHR43151">
    <property type="entry name" value="FEOA FAMILY PROTEIN"/>
    <property type="match status" value="1"/>
</dbReference>
<feature type="domain" description="Ferrous iron transporter FeoA-like" evidence="2">
    <location>
        <begin position="2"/>
        <end position="72"/>
    </location>
</feature>
<reference evidence="3 4" key="1">
    <citation type="journal article" date="2015" name="Int. J. Syst. Evol. Microbiol.">
        <title>M ethanocaldococcus bathoardescens sp. nov., a hyperthermophilic methanogen isolated from a volcanically active deep-sea hydrothermal vent.</title>
        <authorList>
            <person name="Stewart L.C."/>
            <person name="Jung J.H."/>
            <person name="Kim Y.T."/>
            <person name="Kwon S.W."/>
            <person name="Park C.S."/>
            <person name="Holden J.F."/>
        </authorList>
    </citation>
    <scope>NUCLEOTIDE SEQUENCE [LARGE SCALE GENOMIC DNA]</scope>
    <source>
        <strain evidence="3 4">JH146</strain>
    </source>
</reference>
<evidence type="ECO:0000313" key="4">
    <source>
        <dbReference type="Proteomes" id="UP000028781"/>
    </source>
</evidence>
<dbReference type="Proteomes" id="UP000028781">
    <property type="component" value="Chromosome"/>
</dbReference>
<dbReference type="HOGENOM" id="CLU_150646_6_3_2"/>
<dbReference type="STRING" id="1301915.JH146_0783"/>